<evidence type="ECO:0000313" key="9">
    <source>
        <dbReference type="Proteomes" id="UP000433483"/>
    </source>
</evidence>
<dbReference type="EMBL" id="QXGA01003685">
    <property type="protein sequence ID" value="KAE9080469.1"/>
    <property type="molecule type" value="Genomic_DNA"/>
</dbReference>
<evidence type="ECO:0000313" key="7">
    <source>
        <dbReference type="EMBL" id="KAE9273241.1"/>
    </source>
</evidence>
<proteinExistence type="predicted"/>
<dbReference type="Proteomes" id="UP000429523">
    <property type="component" value="Unassembled WGS sequence"/>
</dbReference>
<feature type="chain" id="PRO_5036166347" description="Secreted protein" evidence="1">
    <location>
        <begin position="29"/>
        <end position="106"/>
    </location>
</feature>
<evidence type="ECO:0000256" key="1">
    <source>
        <dbReference type="SAM" id="SignalP"/>
    </source>
</evidence>
<dbReference type="Proteomes" id="UP000460718">
    <property type="component" value="Unassembled WGS sequence"/>
</dbReference>
<protein>
    <recommendedName>
        <fullName evidence="14">Secreted protein</fullName>
    </recommendedName>
</protein>
<evidence type="ECO:0000313" key="5">
    <source>
        <dbReference type="EMBL" id="KAE9167450.1"/>
    </source>
</evidence>
<evidence type="ECO:0000313" key="13">
    <source>
        <dbReference type="Proteomes" id="UP000460718"/>
    </source>
</evidence>
<keyword evidence="9" id="KW-1185">Reference proteome</keyword>
<keyword evidence="1" id="KW-0732">Signal</keyword>
<organism evidence="5 9">
    <name type="scientific">Phytophthora fragariae</name>
    <dbReference type="NCBI Taxonomy" id="53985"/>
    <lineage>
        <taxon>Eukaryota</taxon>
        <taxon>Sar</taxon>
        <taxon>Stramenopiles</taxon>
        <taxon>Oomycota</taxon>
        <taxon>Peronosporomycetes</taxon>
        <taxon>Peronosporales</taxon>
        <taxon>Peronosporaceae</taxon>
        <taxon>Phytophthora</taxon>
    </lineage>
</organism>
<evidence type="ECO:0000313" key="2">
    <source>
        <dbReference type="EMBL" id="KAE8921414.1"/>
    </source>
</evidence>
<dbReference type="EMBL" id="QXFW01003987">
    <property type="protein sequence ID" value="KAE8967780.1"/>
    <property type="molecule type" value="Genomic_DNA"/>
</dbReference>
<evidence type="ECO:0000313" key="8">
    <source>
        <dbReference type="Proteomes" id="UP000429523"/>
    </source>
</evidence>
<name>A0A6A3VKR8_9STRA</name>
<sequence>MAFAGFGHASGWKWCLLHPWIGCACVGAAVTTQGLGRCPCFLVVAPPAVHRPLLAVALLEPSCLVPCSLASASTPTIVLFRTLSASLRSGQPSTELASSPGWRGDY</sequence>
<comment type="caution">
    <text evidence="5">The sequence shown here is derived from an EMBL/GenBank/DDBJ whole genome shotgun (WGS) entry which is preliminary data.</text>
</comment>
<dbReference type="Proteomes" id="UP000440367">
    <property type="component" value="Unassembled WGS sequence"/>
</dbReference>
<dbReference type="EMBL" id="QXGF01003509">
    <property type="protein sequence ID" value="KAE8921414.1"/>
    <property type="molecule type" value="Genomic_DNA"/>
</dbReference>
<evidence type="ECO:0000313" key="12">
    <source>
        <dbReference type="Proteomes" id="UP000440732"/>
    </source>
</evidence>
<reference evidence="8 9" key="1">
    <citation type="submission" date="2018-08" db="EMBL/GenBank/DDBJ databases">
        <title>Genomic investigation of the strawberry pathogen Phytophthora fragariae indicates pathogenicity is determined by transcriptional variation in three key races.</title>
        <authorList>
            <person name="Adams T.M."/>
            <person name="Armitage A.D."/>
            <person name="Sobczyk M.K."/>
            <person name="Bates H.J."/>
            <person name="Dunwell J.M."/>
            <person name="Nellist C.F."/>
            <person name="Harrison R.J."/>
        </authorList>
    </citation>
    <scope>NUCLEOTIDE SEQUENCE [LARGE SCALE GENOMIC DNA]</scope>
    <source>
        <strain evidence="7 10">A4</strain>
        <strain evidence="6 11">BC-1</strain>
        <strain evidence="5 9">NOV-27</strain>
        <strain evidence="4 12">NOV-5</strain>
        <strain evidence="2 8">NOV-9</strain>
        <strain evidence="3 13">SCRP245</strain>
    </source>
</reference>
<dbReference type="Proteomes" id="UP000433483">
    <property type="component" value="Unassembled WGS sequence"/>
</dbReference>
<dbReference type="AlphaFoldDB" id="A0A6A3VKR8"/>
<evidence type="ECO:0008006" key="14">
    <source>
        <dbReference type="Google" id="ProtNLM"/>
    </source>
</evidence>
<dbReference type="Proteomes" id="UP000440732">
    <property type="component" value="Unassembled WGS sequence"/>
</dbReference>
<gene>
    <name evidence="7" type="ORF">PF001_g27594</name>
    <name evidence="6" type="ORF">PF002_g29091</name>
    <name evidence="5" type="ORF">PF005_g28775</name>
    <name evidence="4" type="ORF">PF006_g27306</name>
    <name evidence="2" type="ORF">PF009_g28307</name>
    <name evidence="3" type="ORF">PF011_g27433</name>
</gene>
<feature type="signal peptide" evidence="1">
    <location>
        <begin position="1"/>
        <end position="28"/>
    </location>
</feature>
<accession>A0A6A3VKR8</accession>
<evidence type="ECO:0000313" key="11">
    <source>
        <dbReference type="Proteomes" id="UP000440367"/>
    </source>
</evidence>
<evidence type="ECO:0000313" key="10">
    <source>
        <dbReference type="Proteomes" id="UP000437068"/>
    </source>
</evidence>
<dbReference type="EMBL" id="QXGD01003824">
    <property type="protein sequence ID" value="KAE9174296.1"/>
    <property type="molecule type" value="Genomic_DNA"/>
</dbReference>
<evidence type="ECO:0000313" key="6">
    <source>
        <dbReference type="EMBL" id="KAE9174296.1"/>
    </source>
</evidence>
<evidence type="ECO:0000313" key="3">
    <source>
        <dbReference type="EMBL" id="KAE8967780.1"/>
    </source>
</evidence>
<dbReference type="EMBL" id="QXGB01004124">
    <property type="protein sequence ID" value="KAE9167450.1"/>
    <property type="molecule type" value="Genomic_DNA"/>
</dbReference>
<dbReference type="EMBL" id="QXGE01003805">
    <property type="protein sequence ID" value="KAE9273241.1"/>
    <property type="molecule type" value="Genomic_DNA"/>
</dbReference>
<dbReference type="Proteomes" id="UP000437068">
    <property type="component" value="Unassembled WGS sequence"/>
</dbReference>
<evidence type="ECO:0000313" key="4">
    <source>
        <dbReference type="EMBL" id="KAE9080469.1"/>
    </source>
</evidence>